<accession>A0ABY1A9S2</accession>
<organism evidence="8 9">
    <name type="scientific">Ligilactobacillus ruminis</name>
    <dbReference type="NCBI Taxonomy" id="1623"/>
    <lineage>
        <taxon>Bacteria</taxon>
        <taxon>Bacillati</taxon>
        <taxon>Bacillota</taxon>
        <taxon>Bacilli</taxon>
        <taxon>Lactobacillales</taxon>
        <taxon>Lactobacillaceae</taxon>
        <taxon>Ligilactobacillus</taxon>
    </lineage>
</organism>
<dbReference type="InterPro" id="IPR036259">
    <property type="entry name" value="MFS_trans_sf"/>
</dbReference>
<evidence type="ECO:0000256" key="4">
    <source>
        <dbReference type="ARBA" id="ARBA00022989"/>
    </source>
</evidence>
<dbReference type="PROSITE" id="PS50850">
    <property type="entry name" value="MFS"/>
    <property type="match status" value="1"/>
</dbReference>
<feature type="transmembrane region" description="Helical" evidence="6">
    <location>
        <begin position="100"/>
        <end position="120"/>
    </location>
</feature>
<feature type="transmembrane region" description="Helical" evidence="6">
    <location>
        <begin position="434"/>
        <end position="454"/>
    </location>
</feature>
<evidence type="ECO:0000256" key="3">
    <source>
        <dbReference type="ARBA" id="ARBA00022692"/>
    </source>
</evidence>
<dbReference type="InterPro" id="IPR011701">
    <property type="entry name" value="MFS"/>
</dbReference>
<keyword evidence="3 6" id="KW-0812">Transmembrane</keyword>
<evidence type="ECO:0000256" key="5">
    <source>
        <dbReference type="ARBA" id="ARBA00023136"/>
    </source>
</evidence>
<feature type="transmembrane region" description="Helical" evidence="6">
    <location>
        <begin position="390"/>
        <end position="414"/>
    </location>
</feature>
<reference evidence="8 9" key="1">
    <citation type="submission" date="2016-10" db="EMBL/GenBank/DDBJ databases">
        <authorList>
            <person name="Varghese N."/>
            <person name="Submissions S."/>
        </authorList>
    </citation>
    <scope>NUCLEOTIDE SEQUENCE [LARGE SCALE GENOMIC DNA]</scope>
    <source>
        <strain evidence="8 9">WC1T17</strain>
    </source>
</reference>
<feature type="transmembrane region" description="Helical" evidence="6">
    <location>
        <begin position="164"/>
        <end position="183"/>
    </location>
</feature>
<keyword evidence="2" id="KW-0813">Transport</keyword>
<dbReference type="Gene3D" id="1.20.1250.20">
    <property type="entry name" value="MFS general substrate transporter like domains"/>
    <property type="match status" value="1"/>
</dbReference>
<feature type="transmembrane region" description="Helical" evidence="6">
    <location>
        <begin position="74"/>
        <end position="94"/>
    </location>
</feature>
<name>A0ABY1A9S2_9LACO</name>
<feature type="transmembrane region" description="Helical" evidence="6">
    <location>
        <begin position="195"/>
        <end position="214"/>
    </location>
</feature>
<feature type="transmembrane region" description="Helical" evidence="6">
    <location>
        <begin position="47"/>
        <end position="67"/>
    </location>
</feature>
<dbReference type="PANTHER" id="PTHR42718:SF9">
    <property type="entry name" value="MAJOR FACILITATOR SUPERFAMILY MULTIDRUG TRANSPORTER MFSC"/>
    <property type="match status" value="1"/>
</dbReference>
<feature type="transmembrane region" description="Helical" evidence="6">
    <location>
        <begin position="328"/>
        <end position="345"/>
    </location>
</feature>
<evidence type="ECO:0000256" key="1">
    <source>
        <dbReference type="ARBA" id="ARBA00004651"/>
    </source>
</evidence>
<proteinExistence type="predicted"/>
<feature type="transmembrane region" description="Helical" evidence="6">
    <location>
        <begin position="132"/>
        <end position="152"/>
    </location>
</feature>
<feature type="transmembrane region" description="Helical" evidence="6">
    <location>
        <begin position="261"/>
        <end position="285"/>
    </location>
</feature>
<evidence type="ECO:0000313" key="8">
    <source>
        <dbReference type="EMBL" id="SEM41746.1"/>
    </source>
</evidence>
<sequence length="458" mass="49009">MKENKVYMALFTSALSTFIGVLNETSLNVAYPKLASYFKVSLDTVQWVTTGYLLTVTIMMGATAYLLKQFNARWLSLVSNIAFISGALICSFSVNFKMLLLGRIIQGIATGLATPVMFHIIFTQVPNKLKGLMAGVGGMVISFAPALGPTYGGIVVDQTNSWRFIFNYLIILGIIALILGQIFINTKAFGNDKPFSYGAFVTLGLSVASLVYASSVMAKGSMLTLMAFIILGLVLGALFVKLNNSGQSRLFDLGVFKHKTVALATLTYFCLQFINIGIAVVIPLYMQYVLKTSSTTAGSVLFPGALIGALLSPLAGTIADSVGASKPVITGGIFLLLSSLCFLLLQKQMTVILITVIYIFLRSGFNLAFSNTINNATSQVEIHNIADINSIFNVTQQFAGSLGVSILTGIMAMHQAHGQAGFVQNSYEGGQADFILVAILAGIALVAMITNYSLQKKA</sequence>
<dbReference type="InterPro" id="IPR020846">
    <property type="entry name" value="MFS_dom"/>
</dbReference>
<feature type="transmembrane region" description="Helical" evidence="6">
    <location>
        <begin position="297"/>
        <end position="316"/>
    </location>
</feature>
<dbReference type="PANTHER" id="PTHR42718">
    <property type="entry name" value="MAJOR FACILITATOR SUPERFAMILY MULTIDRUG TRANSPORTER MFSC"/>
    <property type="match status" value="1"/>
</dbReference>
<protein>
    <submittedName>
        <fullName evidence="8">Drug resistance transporter, EmrB/QacA subfamily</fullName>
    </submittedName>
</protein>
<keyword evidence="5 6" id="KW-0472">Membrane</keyword>
<gene>
    <name evidence="8" type="ORF">SAMN05216431_102149</name>
</gene>
<feature type="transmembrane region" description="Helical" evidence="6">
    <location>
        <begin position="220"/>
        <end position="240"/>
    </location>
</feature>
<dbReference type="Gene3D" id="1.20.1720.10">
    <property type="entry name" value="Multidrug resistance protein D"/>
    <property type="match status" value="1"/>
</dbReference>
<comment type="caution">
    <text evidence="8">The sequence shown here is derived from an EMBL/GenBank/DDBJ whole genome shotgun (WGS) entry which is preliminary data.</text>
</comment>
<comment type="subcellular location">
    <subcellularLocation>
        <location evidence="1">Cell membrane</location>
        <topology evidence="1">Multi-pass membrane protein</topology>
    </subcellularLocation>
</comment>
<evidence type="ECO:0000259" key="7">
    <source>
        <dbReference type="PROSITE" id="PS50850"/>
    </source>
</evidence>
<dbReference type="PRINTS" id="PR01036">
    <property type="entry name" value="TCRTETB"/>
</dbReference>
<dbReference type="Proteomes" id="UP000182089">
    <property type="component" value="Unassembled WGS sequence"/>
</dbReference>
<evidence type="ECO:0000256" key="6">
    <source>
        <dbReference type="SAM" id="Phobius"/>
    </source>
</evidence>
<dbReference type="EMBL" id="FOCC01000002">
    <property type="protein sequence ID" value="SEM41746.1"/>
    <property type="molecule type" value="Genomic_DNA"/>
</dbReference>
<dbReference type="Pfam" id="PF07690">
    <property type="entry name" value="MFS_1"/>
    <property type="match status" value="1"/>
</dbReference>
<evidence type="ECO:0000256" key="2">
    <source>
        <dbReference type="ARBA" id="ARBA00022448"/>
    </source>
</evidence>
<evidence type="ECO:0000313" key="9">
    <source>
        <dbReference type="Proteomes" id="UP000182089"/>
    </source>
</evidence>
<keyword evidence="4 6" id="KW-1133">Transmembrane helix</keyword>
<feature type="domain" description="Major facilitator superfamily (MFS) profile" evidence="7">
    <location>
        <begin position="9"/>
        <end position="458"/>
    </location>
</feature>
<dbReference type="SUPFAM" id="SSF103473">
    <property type="entry name" value="MFS general substrate transporter"/>
    <property type="match status" value="1"/>
</dbReference>